<sequence length="177" mass="19683">MRRQVVSSVARDVAVRMLPLGEVLNERLLITGDALRCVSTASLQGRVPVVLDHLKFDSLVSRRRFIFVFSIPPTTSTSSAATRLFAHIIAAGLDLMINAQYVEAEAYFYESMRDEFLMKSIDAHNGRFFGRMVTLCTGFANIVRQTPSTDVGPGSYFRGELTVFETFASEDLSTRSS</sequence>
<keyword evidence="2" id="KW-1185">Reference proteome</keyword>
<dbReference type="VEuPathDB" id="TriTrypDB:BSAL_64250"/>
<dbReference type="EMBL" id="CYKH01000372">
    <property type="protein sequence ID" value="CUF63255.1"/>
    <property type="molecule type" value="Genomic_DNA"/>
</dbReference>
<organism evidence="1 2">
    <name type="scientific">Bodo saltans</name>
    <name type="common">Flagellated protozoan</name>
    <dbReference type="NCBI Taxonomy" id="75058"/>
    <lineage>
        <taxon>Eukaryota</taxon>
        <taxon>Discoba</taxon>
        <taxon>Euglenozoa</taxon>
        <taxon>Kinetoplastea</taxon>
        <taxon>Metakinetoplastina</taxon>
        <taxon>Eubodonida</taxon>
        <taxon>Bodonidae</taxon>
        <taxon>Bodo</taxon>
    </lineage>
</organism>
<gene>
    <name evidence="1" type="ORF">BSAL_64250</name>
</gene>
<protein>
    <submittedName>
        <fullName evidence="1">Uncharacterized protein</fullName>
    </submittedName>
</protein>
<reference evidence="2" key="1">
    <citation type="submission" date="2015-09" db="EMBL/GenBank/DDBJ databases">
        <authorList>
            <consortium name="Pathogen Informatics"/>
        </authorList>
    </citation>
    <scope>NUCLEOTIDE SEQUENCE [LARGE SCALE GENOMIC DNA]</scope>
    <source>
        <strain evidence="2">Lake Konstanz</strain>
    </source>
</reference>
<name>A0A0S4IXR6_BODSA</name>
<proteinExistence type="predicted"/>
<accession>A0A0S4IXR6</accession>
<evidence type="ECO:0000313" key="2">
    <source>
        <dbReference type="Proteomes" id="UP000051952"/>
    </source>
</evidence>
<evidence type="ECO:0000313" key="1">
    <source>
        <dbReference type="EMBL" id="CUF63255.1"/>
    </source>
</evidence>
<dbReference type="AlphaFoldDB" id="A0A0S4IXR6"/>
<dbReference type="Proteomes" id="UP000051952">
    <property type="component" value="Unassembled WGS sequence"/>
</dbReference>